<dbReference type="PANTHER" id="PTHR44757">
    <property type="entry name" value="DIGUANYLATE CYCLASE DGCP"/>
    <property type="match status" value="1"/>
</dbReference>
<evidence type="ECO:0008006" key="7">
    <source>
        <dbReference type="Google" id="ProtNLM"/>
    </source>
</evidence>
<dbReference type="SMART" id="SM00086">
    <property type="entry name" value="PAC"/>
    <property type="match status" value="2"/>
</dbReference>
<feature type="transmembrane region" description="Helical" evidence="1">
    <location>
        <begin position="157"/>
        <end position="177"/>
    </location>
</feature>
<dbReference type="GO" id="GO:0003824">
    <property type="term" value="F:catalytic activity"/>
    <property type="evidence" value="ECO:0007669"/>
    <property type="project" value="UniProtKB-ARBA"/>
</dbReference>
<name>A0A8H9M024_9BURK</name>
<evidence type="ECO:0000313" key="5">
    <source>
        <dbReference type="EMBL" id="GHC44007.1"/>
    </source>
</evidence>
<dbReference type="InterPro" id="IPR000160">
    <property type="entry name" value="GGDEF_dom"/>
</dbReference>
<dbReference type="PROSITE" id="PS50112">
    <property type="entry name" value="PAS"/>
    <property type="match status" value="1"/>
</dbReference>
<organism evidence="5 6">
    <name type="scientific">Alcaligenes pakistanensis</name>
    <dbReference type="NCBI Taxonomy" id="1482717"/>
    <lineage>
        <taxon>Bacteria</taxon>
        <taxon>Pseudomonadati</taxon>
        <taxon>Pseudomonadota</taxon>
        <taxon>Betaproteobacteria</taxon>
        <taxon>Burkholderiales</taxon>
        <taxon>Alcaligenaceae</taxon>
        <taxon>Alcaligenes</taxon>
    </lineage>
</organism>
<evidence type="ECO:0000313" key="6">
    <source>
        <dbReference type="Proteomes" id="UP000608923"/>
    </source>
</evidence>
<evidence type="ECO:0000256" key="1">
    <source>
        <dbReference type="SAM" id="Phobius"/>
    </source>
</evidence>
<protein>
    <recommendedName>
        <fullName evidence="7">EAL domain-containing protein</fullName>
    </recommendedName>
</protein>
<dbReference type="CDD" id="cd01948">
    <property type="entry name" value="EAL"/>
    <property type="match status" value="1"/>
</dbReference>
<comment type="caution">
    <text evidence="5">The sequence shown here is derived from an EMBL/GenBank/DDBJ whole genome shotgun (WGS) entry which is preliminary data.</text>
</comment>
<dbReference type="SMART" id="SM00052">
    <property type="entry name" value="EAL"/>
    <property type="match status" value="1"/>
</dbReference>
<dbReference type="SUPFAM" id="SSF55073">
    <property type="entry name" value="Nucleotide cyclase"/>
    <property type="match status" value="1"/>
</dbReference>
<dbReference type="SMART" id="SM00267">
    <property type="entry name" value="GGDEF"/>
    <property type="match status" value="1"/>
</dbReference>
<dbReference type="Proteomes" id="UP000608923">
    <property type="component" value="Unassembled WGS sequence"/>
</dbReference>
<dbReference type="NCBIfam" id="TIGR00254">
    <property type="entry name" value="GGDEF"/>
    <property type="match status" value="1"/>
</dbReference>
<keyword evidence="1" id="KW-0812">Transmembrane</keyword>
<dbReference type="InterPro" id="IPR035919">
    <property type="entry name" value="EAL_sf"/>
</dbReference>
<dbReference type="InterPro" id="IPR001610">
    <property type="entry name" value="PAC"/>
</dbReference>
<keyword evidence="1" id="KW-0472">Membrane</keyword>
<dbReference type="InterPro" id="IPR043128">
    <property type="entry name" value="Rev_trsase/Diguanyl_cyclase"/>
</dbReference>
<evidence type="ECO:0000259" key="2">
    <source>
        <dbReference type="PROSITE" id="PS50112"/>
    </source>
</evidence>
<evidence type="ECO:0000259" key="3">
    <source>
        <dbReference type="PROSITE" id="PS50883"/>
    </source>
</evidence>
<feature type="domain" description="EAL" evidence="3">
    <location>
        <begin position="662"/>
        <end position="917"/>
    </location>
</feature>
<dbReference type="InterPro" id="IPR000014">
    <property type="entry name" value="PAS"/>
</dbReference>
<dbReference type="Gene3D" id="3.30.70.270">
    <property type="match status" value="1"/>
</dbReference>
<dbReference type="InterPro" id="IPR035965">
    <property type="entry name" value="PAS-like_dom_sf"/>
</dbReference>
<dbReference type="PROSITE" id="PS50883">
    <property type="entry name" value="EAL"/>
    <property type="match status" value="1"/>
</dbReference>
<feature type="domain" description="PAS" evidence="2">
    <location>
        <begin position="370"/>
        <end position="434"/>
    </location>
</feature>
<dbReference type="PROSITE" id="PS50887">
    <property type="entry name" value="GGDEF"/>
    <property type="match status" value="1"/>
</dbReference>
<proteinExistence type="predicted"/>
<dbReference type="InterPro" id="IPR052155">
    <property type="entry name" value="Biofilm_reg_signaling"/>
</dbReference>
<feature type="domain" description="GGDEF" evidence="4">
    <location>
        <begin position="520"/>
        <end position="653"/>
    </location>
</feature>
<dbReference type="Pfam" id="PF00990">
    <property type="entry name" value="GGDEF"/>
    <property type="match status" value="1"/>
</dbReference>
<gene>
    <name evidence="5" type="ORF">GCM10010096_13940</name>
</gene>
<dbReference type="Gene3D" id="3.30.450.20">
    <property type="entry name" value="PAS domain"/>
    <property type="match status" value="2"/>
</dbReference>
<keyword evidence="6" id="KW-1185">Reference proteome</keyword>
<dbReference type="CDD" id="cd01949">
    <property type="entry name" value="GGDEF"/>
    <property type="match status" value="1"/>
</dbReference>
<evidence type="ECO:0000259" key="4">
    <source>
        <dbReference type="PROSITE" id="PS50887"/>
    </source>
</evidence>
<dbReference type="SMART" id="SM00091">
    <property type="entry name" value="PAS"/>
    <property type="match status" value="2"/>
</dbReference>
<dbReference type="AlphaFoldDB" id="A0A8H9M024"/>
<dbReference type="InterPro" id="IPR001633">
    <property type="entry name" value="EAL_dom"/>
</dbReference>
<dbReference type="NCBIfam" id="TIGR00229">
    <property type="entry name" value="sensory_box"/>
    <property type="match status" value="2"/>
</dbReference>
<dbReference type="SUPFAM" id="SSF55785">
    <property type="entry name" value="PYP-like sensor domain (PAS domain)"/>
    <property type="match status" value="2"/>
</dbReference>
<dbReference type="CDD" id="cd00130">
    <property type="entry name" value="PAS"/>
    <property type="match status" value="2"/>
</dbReference>
<dbReference type="Pfam" id="PF13426">
    <property type="entry name" value="PAS_9"/>
    <property type="match status" value="2"/>
</dbReference>
<dbReference type="PANTHER" id="PTHR44757:SF2">
    <property type="entry name" value="BIOFILM ARCHITECTURE MAINTENANCE PROTEIN MBAA"/>
    <property type="match status" value="1"/>
</dbReference>
<dbReference type="Gene3D" id="3.20.20.450">
    <property type="entry name" value="EAL domain"/>
    <property type="match status" value="1"/>
</dbReference>
<dbReference type="Pfam" id="PF00563">
    <property type="entry name" value="EAL"/>
    <property type="match status" value="1"/>
</dbReference>
<dbReference type="FunFam" id="3.30.70.270:FF:000001">
    <property type="entry name" value="Diguanylate cyclase domain protein"/>
    <property type="match status" value="1"/>
</dbReference>
<sequence>MLIWGLLAWLLLISATVTVIYKQNQAETRLQASSGLLRQLSDISYSVALSAPSSSTPARLRYLDQQFQGVVQLLKDGGMVDGVLLTPLDKPLLGLVAQLSNEWQRRLMRLDFPVSSEQVLLPAVSLNAEDSLFRHNTQQLLDAFDATRESTRSQHRWTVFVMLGLDLIALCLSYFMFRTWAADPLRQLVAQASAFFGGNYRAKSTSSGTSETRYLSQILNYCGLQIQQRDAQFSIQQRNLSQLNAICRSLSHNPLLGVYLSRDGRFDFVNKKLAETLGYSRAQLRQEFTVDQVFLEPRFPSLTQVVPDSRSGGNSLRYETRALRYDGKSIDVEICAIPIRLEGRTAMVSVVQDITTRVRNEVTGRLAAVVYENTCEAIVVTDRFGHVVDANPAFSRITGYELDEVRGRTLSILNSGRQDRDFYRKMWREISETGRWQGDIWNRRKNGEDFAERLTISTAWNPDGTVYRHIGLFTDITSHKKREAQMWKQAHYDHLTGLPNRQMFQDRLQQAREQSRRTGLPFALIFMDLDFFKDVNDSLGHEKGDVLLQEVAQRLQRCVRVTDTVARIGGDEFTVILSDISDTSIVERTCRCLLDTIEEPFQLGKNSVSVSASVGITLFPEDGDDAGQLLKNADMAMYAAKACGRNQYCRFLPAMSEAVEARLRFSQDLQQALSEQQFQLYYQPIVDLRTGKVTRAEALIRWEHPQLGLVPPSEFIPFSEDSGLIVLIGEWVFETAAQAAVMLRDQLDPSFRVSLNVSPAQFKLNGSCARDWVEYLQNQGIPGEALVVEITERLLLDDQGQALQQLRSLREYGMSVALDDFGTGYSSLSHLKRFSINVLKIDQCYIRNLALSSEDLVLTQAMIVMAQKLGLLVVAEGVTSHEQLDLLNHAGCDYMQGYLCSTPIPADQFVDWCKTWNRDQADGFAERLHPGASRSIAAGSAQTNPTAF</sequence>
<dbReference type="InterPro" id="IPR029787">
    <property type="entry name" value="Nucleotide_cyclase"/>
</dbReference>
<keyword evidence="1" id="KW-1133">Transmembrane helix</keyword>
<reference evidence="6" key="1">
    <citation type="journal article" date="2019" name="Int. J. Syst. Evol. Microbiol.">
        <title>The Global Catalogue of Microorganisms (GCM) 10K type strain sequencing project: providing services to taxonomists for standard genome sequencing and annotation.</title>
        <authorList>
            <consortium name="The Broad Institute Genomics Platform"/>
            <consortium name="The Broad Institute Genome Sequencing Center for Infectious Disease"/>
            <person name="Wu L."/>
            <person name="Ma J."/>
        </authorList>
    </citation>
    <scope>NUCLEOTIDE SEQUENCE [LARGE SCALE GENOMIC DNA]</scope>
    <source>
        <strain evidence="6">KCTC 42083</strain>
    </source>
</reference>
<dbReference type="SUPFAM" id="SSF141868">
    <property type="entry name" value="EAL domain-like"/>
    <property type="match status" value="1"/>
</dbReference>
<accession>A0A8H9M024</accession>
<dbReference type="EMBL" id="BMZN01000002">
    <property type="protein sequence ID" value="GHC44007.1"/>
    <property type="molecule type" value="Genomic_DNA"/>
</dbReference>